<comment type="caution">
    <text evidence="3">The sequence shown here is derived from an EMBL/GenBank/DDBJ whole genome shotgun (WGS) entry which is preliminary data.</text>
</comment>
<dbReference type="EMBL" id="CAXAMM010000647">
    <property type="protein sequence ID" value="CAK8988333.1"/>
    <property type="molecule type" value="Genomic_DNA"/>
</dbReference>
<gene>
    <name evidence="3" type="ORF">SCF082_LOCUS1347</name>
</gene>
<dbReference type="Proteomes" id="UP001642464">
    <property type="component" value="Unassembled WGS sequence"/>
</dbReference>
<keyword evidence="4" id="KW-1185">Reference proteome</keyword>
<feature type="chain" id="PRO_5045865145" evidence="1">
    <location>
        <begin position="21"/>
        <end position="569"/>
    </location>
</feature>
<organism evidence="3 4">
    <name type="scientific">Durusdinium trenchii</name>
    <dbReference type="NCBI Taxonomy" id="1381693"/>
    <lineage>
        <taxon>Eukaryota</taxon>
        <taxon>Sar</taxon>
        <taxon>Alveolata</taxon>
        <taxon>Dinophyceae</taxon>
        <taxon>Suessiales</taxon>
        <taxon>Symbiodiniaceae</taxon>
        <taxon>Durusdinium</taxon>
    </lineage>
</organism>
<accession>A0ABP0HDN7</accession>
<evidence type="ECO:0000313" key="3">
    <source>
        <dbReference type="EMBL" id="CAK8988333.1"/>
    </source>
</evidence>
<feature type="domain" description="DUF1989" evidence="2">
    <location>
        <begin position="337"/>
        <end position="514"/>
    </location>
</feature>
<dbReference type="PANTHER" id="PTHR31527:SF0">
    <property type="entry name" value="RE64534P"/>
    <property type="match status" value="1"/>
</dbReference>
<feature type="signal peptide" evidence="1">
    <location>
        <begin position="1"/>
        <end position="20"/>
    </location>
</feature>
<dbReference type="InterPro" id="IPR018959">
    <property type="entry name" value="DUF1989"/>
</dbReference>
<sequence length="569" mass="62836">MAGRLGSLVLLGAATWATWAFCPPLGRRPPLSSRPSRPSRVPRADRLFDSETGVFKAETNIKVRLAADINAPTLAGAESKKLKSGEWVSVIKAGEFFQASELKQKDGQTYLKLADQDGWVFGKGIAGEWRGKDIVVPVAEADVINAKAKIVANTMERQLIRDDSDKFALYVIGAALLLVAVERIWEELNQKLRMIRIQLNSLRKELSSLEPDAQEVDETTADVTAAEASSDEASLLQSDIEVQRPVDPELLMEVTNATSSQSYWQLLGQEMAQEGHVGPGLIRGVTRGAAGLLNLLCCPRSGDQIVEETFDSVAEADAAASFYERARVGLKKSFEVEVPPRAARSFEVPRGHFFRIHCVDGPQVGDLNLWCLDNLEERFYTGKTRQLHATHLTKGDRLWSCFPFLRPMATITHDSLQWYGWDQDGASVHDVIGTRCDPYSNRMLRGEDYDHCCHSNLIRALAERGVADAEKHVHDVLNVFMCTGFTKDTHQYFMKASPVRPGDFLEFFAEIDLLGALSACPGGDTSASHSDDTQRCFPLKVEVLEPCSKELEGWIGPQVCGYAGKHGLA</sequence>
<dbReference type="PANTHER" id="PTHR31527">
    <property type="entry name" value="RE64534P"/>
    <property type="match status" value="1"/>
</dbReference>
<evidence type="ECO:0000256" key="1">
    <source>
        <dbReference type="SAM" id="SignalP"/>
    </source>
</evidence>
<keyword evidence="1" id="KW-0732">Signal</keyword>
<evidence type="ECO:0000259" key="2">
    <source>
        <dbReference type="Pfam" id="PF09347"/>
    </source>
</evidence>
<reference evidence="3 4" key="1">
    <citation type="submission" date="2024-02" db="EMBL/GenBank/DDBJ databases">
        <authorList>
            <person name="Chen Y."/>
            <person name="Shah S."/>
            <person name="Dougan E. K."/>
            <person name="Thang M."/>
            <person name="Chan C."/>
        </authorList>
    </citation>
    <scope>NUCLEOTIDE SEQUENCE [LARGE SCALE GENOMIC DNA]</scope>
</reference>
<evidence type="ECO:0000313" key="4">
    <source>
        <dbReference type="Proteomes" id="UP001642464"/>
    </source>
</evidence>
<proteinExistence type="predicted"/>
<protein>
    <submittedName>
        <fullName evidence="3">Uncharacterized protein C11D3.03c</fullName>
    </submittedName>
</protein>
<name>A0ABP0HDN7_9DINO</name>
<dbReference type="Pfam" id="PF09347">
    <property type="entry name" value="DUF1989"/>
    <property type="match status" value="1"/>
</dbReference>